<reference evidence="2" key="1">
    <citation type="submission" date="2016-10" db="EMBL/GenBank/DDBJ databases">
        <authorList>
            <person name="Varghese N."/>
            <person name="Submissions S."/>
        </authorList>
    </citation>
    <scope>NUCLEOTIDE SEQUENCE [LARGE SCALE GENOMIC DNA]</scope>
    <source>
        <strain evidence="2">Nm76</strain>
    </source>
</reference>
<dbReference type="Proteomes" id="UP000198814">
    <property type="component" value="Unassembled WGS sequence"/>
</dbReference>
<sequence length="140" mass="15319">MEKALKTLFNSIKQGMSDTVEADLKGTLIEPAAPLALMKSGEANFPFHLDSNGKCKYEVEEHGYGITAHCTIWFESPDAAYSIKITSTGGTEFQSPPNVRINQRLEFKLKTKLIGKTKVTVEGSANVINTDGNGKITYSF</sequence>
<evidence type="ECO:0000313" key="1">
    <source>
        <dbReference type="EMBL" id="SEP18036.1"/>
    </source>
</evidence>
<proteinExistence type="predicted"/>
<organism evidence="1 2">
    <name type="scientific">Nitrosomonas oligotropha</name>
    <dbReference type="NCBI Taxonomy" id="42354"/>
    <lineage>
        <taxon>Bacteria</taxon>
        <taxon>Pseudomonadati</taxon>
        <taxon>Pseudomonadota</taxon>
        <taxon>Betaproteobacteria</taxon>
        <taxon>Nitrosomonadales</taxon>
        <taxon>Nitrosomonadaceae</taxon>
        <taxon>Nitrosomonas</taxon>
    </lineage>
</organism>
<dbReference type="STRING" id="42354.SAMN05216333_1764"/>
<evidence type="ECO:0000313" key="2">
    <source>
        <dbReference type="Proteomes" id="UP000198814"/>
    </source>
</evidence>
<dbReference type="EMBL" id="FODO01000076">
    <property type="protein sequence ID" value="SEP18036.1"/>
    <property type="molecule type" value="Genomic_DNA"/>
</dbReference>
<gene>
    <name evidence="1" type="ORF">SAMN05216333_1764</name>
</gene>
<dbReference type="AlphaFoldDB" id="A0A1H8VRH7"/>
<name>A0A1H8VRH7_9PROT</name>
<protein>
    <submittedName>
        <fullName evidence="1">Uncharacterized protein</fullName>
    </submittedName>
</protein>
<accession>A0A1H8VRH7</accession>
<keyword evidence="2" id="KW-1185">Reference proteome</keyword>
<dbReference type="RefSeq" id="WP_090322950.1">
    <property type="nucleotide sequence ID" value="NZ_FNOE01000079.1"/>
</dbReference>